<feature type="coiled-coil region" evidence="2">
    <location>
        <begin position="241"/>
        <end position="268"/>
    </location>
</feature>
<dbReference type="PROSITE" id="PS51257">
    <property type="entry name" value="PROKAR_LIPOPROTEIN"/>
    <property type="match status" value="1"/>
</dbReference>
<dbReference type="STRING" id="1121321.SAMN04488530_10179"/>
<gene>
    <name evidence="4" type="ORF">SAMN04488530_10179</name>
</gene>
<dbReference type="PANTHER" id="PTHR35936">
    <property type="entry name" value="MEMBRANE-BOUND LYTIC MUREIN TRANSGLYCOSYLASE F"/>
    <property type="match status" value="1"/>
</dbReference>
<dbReference type="Pfam" id="PF00497">
    <property type="entry name" value="SBP_bac_3"/>
    <property type="match status" value="1"/>
</dbReference>
<protein>
    <submittedName>
        <fullName evidence="4">Amino acid ABC transporter substrate-binding protein, PAAT family</fullName>
    </submittedName>
</protein>
<dbReference type="RefSeq" id="WP_073123146.1">
    <property type="nucleotide sequence ID" value="NZ_BAABCH010000010.1"/>
</dbReference>
<organism evidence="4 5">
    <name type="scientific">Asaccharospora irregularis DSM 2635</name>
    <dbReference type="NCBI Taxonomy" id="1121321"/>
    <lineage>
        <taxon>Bacteria</taxon>
        <taxon>Bacillati</taxon>
        <taxon>Bacillota</taxon>
        <taxon>Clostridia</taxon>
        <taxon>Peptostreptococcales</taxon>
        <taxon>Peptostreptococcaceae</taxon>
        <taxon>Asaccharospora</taxon>
    </lineage>
</organism>
<dbReference type="OrthoDB" id="9774451at2"/>
<evidence type="ECO:0000256" key="2">
    <source>
        <dbReference type="SAM" id="Coils"/>
    </source>
</evidence>
<dbReference type="EMBL" id="FQWX01000001">
    <property type="protein sequence ID" value="SHG38225.1"/>
    <property type="molecule type" value="Genomic_DNA"/>
</dbReference>
<feature type="domain" description="Solute-binding protein family 3/N-terminal" evidence="3">
    <location>
        <begin position="44"/>
        <end position="268"/>
    </location>
</feature>
<evidence type="ECO:0000259" key="3">
    <source>
        <dbReference type="SMART" id="SM00062"/>
    </source>
</evidence>
<dbReference type="PANTHER" id="PTHR35936:SF17">
    <property type="entry name" value="ARGININE-BINDING EXTRACELLULAR PROTEIN ARTP"/>
    <property type="match status" value="1"/>
</dbReference>
<accession>A0A1M5JCX3</accession>
<evidence type="ECO:0000313" key="4">
    <source>
        <dbReference type="EMBL" id="SHG38225.1"/>
    </source>
</evidence>
<dbReference type="Gene3D" id="3.40.190.10">
    <property type="entry name" value="Periplasmic binding protein-like II"/>
    <property type="match status" value="2"/>
</dbReference>
<keyword evidence="1" id="KW-0732">Signal</keyword>
<reference evidence="5" key="1">
    <citation type="submission" date="2016-11" db="EMBL/GenBank/DDBJ databases">
        <authorList>
            <person name="Varghese N."/>
            <person name="Submissions S."/>
        </authorList>
    </citation>
    <scope>NUCLEOTIDE SEQUENCE [LARGE SCALE GENOMIC DNA]</scope>
    <source>
        <strain evidence="5">DSM 2635</strain>
    </source>
</reference>
<proteinExistence type="predicted"/>
<dbReference type="AlphaFoldDB" id="A0A1M5JCX3"/>
<sequence>MKVLKKLLSYGVVLGLAVSLVGCSGKSTDNQEANKLEEIKKNSKIVIGTSADFPPFEFHKMVDGEDKIVGFDDLLAQEIAKEIGVEVEYKEIDFDGLIGALNADKVDVVLAGMSPTEEREKSVDFSDLYYISKNAVIVRDGDEDKIKTEDDLKKLKVGVQKGSIQENYVINTLGLDNAKSLTATPDLILELKNKNIDAIVSNESVCMINVKQYDGIKMSKSSIGEDLEEGMAVAIKKGENNKELIDLINKKIKELKDSEKMKEFLEEATTQAASK</sequence>
<dbReference type="SUPFAM" id="SSF53850">
    <property type="entry name" value="Periplasmic binding protein-like II"/>
    <property type="match status" value="1"/>
</dbReference>
<keyword evidence="2" id="KW-0175">Coiled coil</keyword>
<name>A0A1M5JCX3_9FIRM</name>
<dbReference type="SMART" id="SM00062">
    <property type="entry name" value="PBPb"/>
    <property type="match status" value="1"/>
</dbReference>
<dbReference type="InterPro" id="IPR001638">
    <property type="entry name" value="Solute-binding_3/MltF_N"/>
</dbReference>
<evidence type="ECO:0000256" key="1">
    <source>
        <dbReference type="ARBA" id="ARBA00022729"/>
    </source>
</evidence>
<evidence type="ECO:0000313" key="5">
    <source>
        <dbReference type="Proteomes" id="UP000243255"/>
    </source>
</evidence>
<keyword evidence="5" id="KW-1185">Reference proteome</keyword>
<dbReference type="Proteomes" id="UP000243255">
    <property type="component" value="Unassembled WGS sequence"/>
</dbReference>